<evidence type="ECO:0000259" key="10">
    <source>
        <dbReference type="Pfam" id="PF25508"/>
    </source>
</evidence>
<dbReference type="Proteomes" id="UP000663877">
    <property type="component" value="Unassembled WGS sequence"/>
</dbReference>
<dbReference type="EMBL" id="CAJNOI010000005">
    <property type="protein sequence ID" value="CAF0748610.1"/>
    <property type="molecule type" value="Genomic_DNA"/>
</dbReference>
<evidence type="ECO:0000256" key="7">
    <source>
        <dbReference type="ARBA" id="ARBA00023303"/>
    </source>
</evidence>
<dbReference type="InterPro" id="IPR057366">
    <property type="entry name" value="TRPM-like"/>
</dbReference>
<keyword evidence="2" id="KW-0813">Transport</keyword>
<keyword evidence="5" id="KW-0406">Ion transport</keyword>
<feature type="transmembrane region" description="Helical" evidence="8">
    <location>
        <begin position="670"/>
        <end position="691"/>
    </location>
</feature>
<evidence type="ECO:0000256" key="4">
    <source>
        <dbReference type="ARBA" id="ARBA00022989"/>
    </source>
</evidence>
<evidence type="ECO:0000313" key="11">
    <source>
        <dbReference type="EMBL" id="CAF0748610.1"/>
    </source>
</evidence>
<feature type="domain" description="TRPM-like" evidence="10">
    <location>
        <begin position="470"/>
        <end position="599"/>
    </location>
</feature>
<evidence type="ECO:0000256" key="8">
    <source>
        <dbReference type="SAM" id="Phobius"/>
    </source>
</evidence>
<keyword evidence="13" id="KW-1185">Reference proteome</keyword>
<sequence length="1049" mass="120696">MSSSELISPTANVSFSHVSLQPGEKRSAQLAYFNHEEDIGNAMQTIFHEKNFDLPLPKIFITLEGGLNNNSERSNDFSEKQFSTSVAKFLLDIGRNKLKVQNDAPWLFTYVRHDFVAGRIIQTTKQQYLANDIPLTRFVNIGIDVCQSMPLENAPYDYQSIVSAITGTKNVFLRTDSVGDECTNSYRILNKRLSRLILYGRQKQDLVDRCTILQRCVDEMSRLQECSTSESLVVPKIILLYGGDVVNVSSIYRLMNVELEQRKFGLVIIRGSGGLADVLAWVSDKIRGGGSVCFHNSDRMSLTRTFLRELTVIVDQLLSSDMNDDLIALITYLSLSRCAKVRVCDEDDDLSLYFLEALVSTNSNQRLSSVKLHLSLAFDLNQPKFASKMLRANQDIPEQDLIQLAQMAIIRDQVEFLPVLEDVCGITSDHLGEHFEKELSLKMNYNHALFLECIQENFGCDLEEIYRPTDETSEHAEDEIQSINVKLFLWAVFFDHYNLSLHFWRRLNDRLCGALVAANVYRHTADLCVKRSSTESITVEKLRQHANEYENLAIRLLNSLYTSNSNMARLAIKRENFEFNKLSSLEVAILSHSENFVAHTSVQEVFDIVWCGDVSSKIKGKSFNRMLSVPSSFDDATNKIPVQENKNLLKYFLTIKKKLYRPQIKYQVHFLFYITFLCLLSYLVLFVKIPILRINEDIKYSVQNGTCSQNEIFCSSSTTLKQRWSWLQMVIHIWIFMFALEEFRQFKLLKTRDIGIGQTFIIYLRESWNKLDVLCVCLYLISIILECFNTKITLNAARAFLAIDVVFWFIRLLILLMIDRTVGPMLLMIQAMVGALSDMGTFFSIFFVFTSAYGVASFALLKNGELFLDLSVFRKIFHQAYWHVFGQMNDLDDIENNFEITGWAAFALLACYMAVSNILLVNLLVAMFSNTFDRMFAKMDTLWKFYRYHIIKEYTILPPLPPPLNLFYATDQSSKPFDPELSSDQILDLQRREALAYASDKFENATKDCQSDTEHREELNLHVRQLRKMMTHIKITCEASTGDILKQYS</sequence>
<feature type="transmembrane region" description="Helical" evidence="8">
    <location>
        <begin position="771"/>
        <end position="792"/>
    </location>
</feature>
<evidence type="ECO:0000256" key="3">
    <source>
        <dbReference type="ARBA" id="ARBA00022692"/>
    </source>
</evidence>
<keyword evidence="3 8" id="KW-0812">Transmembrane</keyword>
<evidence type="ECO:0000256" key="2">
    <source>
        <dbReference type="ARBA" id="ARBA00022448"/>
    </source>
</evidence>
<dbReference type="GO" id="GO:0005886">
    <property type="term" value="C:plasma membrane"/>
    <property type="evidence" value="ECO:0007669"/>
    <property type="project" value="TreeGrafter"/>
</dbReference>
<keyword evidence="6 8" id="KW-0472">Membrane</keyword>
<dbReference type="PANTHER" id="PTHR13800">
    <property type="entry name" value="TRANSIENT RECEPTOR POTENTIAL CATION CHANNEL, SUBFAMILY M, MEMBER 6"/>
    <property type="match status" value="1"/>
</dbReference>
<dbReference type="Pfam" id="PF00520">
    <property type="entry name" value="Ion_trans"/>
    <property type="match status" value="1"/>
</dbReference>
<gene>
    <name evidence="11" type="ORF">BJG266_LOCUS2303</name>
    <name evidence="12" type="ORF">QVE165_LOCUS7410</name>
</gene>
<dbReference type="AlphaFoldDB" id="A0A813X522"/>
<dbReference type="InterPro" id="IPR002153">
    <property type="entry name" value="TRPC_channel"/>
</dbReference>
<dbReference type="PANTHER" id="PTHR13800:SF12">
    <property type="entry name" value="TRANSIENT RECEPTOR POTENTIAL CATION CHANNEL SUBFAMILY M MEMBER-LIKE 2"/>
    <property type="match status" value="1"/>
</dbReference>
<keyword evidence="7" id="KW-0407">Ion channel</keyword>
<dbReference type="InterPro" id="IPR050927">
    <property type="entry name" value="TRPM"/>
</dbReference>
<evidence type="ECO:0000313" key="13">
    <source>
        <dbReference type="Proteomes" id="UP000663832"/>
    </source>
</evidence>
<feature type="domain" description="Ion transport" evidence="9">
    <location>
        <begin position="670"/>
        <end position="935"/>
    </location>
</feature>
<evidence type="ECO:0000256" key="6">
    <source>
        <dbReference type="ARBA" id="ARBA00023136"/>
    </source>
</evidence>
<dbReference type="GO" id="GO:0005262">
    <property type="term" value="F:calcium channel activity"/>
    <property type="evidence" value="ECO:0007669"/>
    <property type="project" value="InterPro"/>
</dbReference>
<name>A0A813X522_9BILA</name>
<evidence type="ECO:0000313" key="12">
    <source>
        <dbReference type="EMBL" id="CAF0861802.1"/>
    </source>
</evidence>
<keyword evidence="4 8" id="KW-1133">Transmembrane helix</keyword>
<comment type="caution">
    <text evidence="12">The sequence shown here is derived from an EMBL/GenBank/DDBJ whole genome shotgun (WGS) entry which is preliminary data.</text>
</comment>
<evidence type="ECO:0000259" key="9">
    <source>
        <dbReference type="Pfam" id="PF00520"/>
    </source>
</evidence>
<dbReference type="InterPro" id="IPR005821">
    <property type="entry name" value="Ion_trans_dom"/>
</dbReference>
<protein>
    <submittedName>
        <fullName evidence="12">Uncharacterized protein</fullName>
    </submittedName>
</protein>
<dbReference type="Proteomes" id="UP000663832">
    <property type="component" value="Unassembled WGS sequence"/>
</dbReference>
<feature type="transmembrane region" description="Helical" evidence="8">
    <location>
        <begin position="798"/>
        <end position="818"/>
    </location>
</feature>
<organism evidence="12 13">
    <name type="scientific">Adineta steineri</name>
    <dbReference type="NCBI Taxonomy" id="433720"/>
    <lineage>
        <taxon>Eukaryota</taxon>
        <taxon>Metazoa</taxon>
        <taxon>Spiralia</taxon>
        <taxon>Gnathifera</taxon>
        <taxon>Rotifera</taxon>
        <taxon>Eurotatoria</taxon>
        <taxon>Bdelloidea</taxon>
        <taxon>Adinetida</taxon>
        <taxon>Adinetidae</taxon>
        <taxon>Adineta</taxon>
    </lineage>
</organism>
<dbReference type="Pfam" id="PF25508">
    <property type="entry name" value="TRPM2"/>
    <property type="match status" value="1"/>
</dbReference>
<feature type="transmembrane region" description="Helical" evidence="8">
    <location>
        <begin position="839"/>
        <end position="861"/>
    </location>
</feature>
<reference evidence="12" key="1">
    <citation type="submission" date="2021-02" db="EMBL/GenBank/DDBJ databases">
        <authorList>
            <person name="Nowell W R."/>
        </authorList>
    </citation>
    <scope>NUCLEOTIDE SEQUENCE</scope>
</reference>
<dbReference type="OrthoDB" id="9994106at2759"/>
<evidence type="ECO:0000256" key="5">
    <source>
        <dbReference type="ARBA" id="ARBA00023065"/>
    </source>
</evidence>
<dbReference type="EMBL" id="CAJNOM010000032">
    <property type="protein sequence ID" value="CAF0861802.1"/>
    <property type="molecule type" value="Genomic_DNA"/>
</dbReference>
<feature type="transmembrane region" description="Helical" evidence="8">
    <location>
        <begin position="903"/>
        <end position="928"/>
    </location>
</feature>
<dbReference type="PRINTS" id="PR01097">
    <property type="entry name" value="TRNSRECEPTRP"/>
</dbReference>
<evidence type="ECO:0000256" key="1">
    <source>
        <dbReference type="ARBA" id="ARBA00004141"/>
    </source>
</evidence>
<comment type="subcellular location">
    <subcellularLocation>
        <location evidence="1">Membrane</location>
        <topology evidence="1">Multi-pass membrane protein</topology>
    </subcellularLocation>
</comment>
<accession>A0A813X522</accession>
<proteinExistence type="predicted"/>